<accession>A0A0B8PP45</accession>
<evidence type="ECO:0000313" key="2">
    <source>
        <dbReference type="EMBL" id="GAM64469.1"/>
    </source>
</evidence>
<dbReference type="FunFam" id="3.30.450.90:FF:000002">
    <property type="entry name" value="Twitching motility protein PilT"/>
    <property type="match status" value="1"/>
</dbReference>
<gene>
    <name evidence="2" type="ORF">JCM19232_1139</name>
</gene>
<comment type="similarity">
    <text evidence="1">Belongs to the GSP E family.</text>
</comment>
<comment type="caution">
    <text evidence="2">The sequence shown here is derived from an EMBL/GenBank/DDBJ whole genome shotgun (WGS) entry which is preliminary data.</text>
</comment>
<dbReference type="SUPFAM" id="SSF52540">
    <property type="entry name" value="P-loop containing nucleoside triphosphate hydrolases"/>
    <property type="match status" value="1"/>
</dbReference>
<organism evidence="2 3">
    <name type="scientific">Vibrio ishigakensis</name>
    <dbReference type="NCBI Taxonomy" id="1481914"/>
    <lineage>
        <taxon>Bacteria</taxon>
        <taxon>Pseudomonadati</taxon>
        <taxon>Pseudomonadota</taxon>
        <taxon>Gammaproteobacteria</taxon>
        <taxon>Vibrionales</taxon>
        <taxon>Vibrionaceae</taxon>
        <taxon>Vibrio</taxon>
    </lineage>
</organism>
<dbReference type="Gene3D" id="3.30.450.90">
    <property type="match status" value="1"/>
</dbReference>
<dbReference type="PANTHER" id="PTHR30486">
    <property type="entry name" value="TWITCHING MOTILITY PROTEIN PILT"/>
    <property type="match status" value="1"/>
</dbReference>
<reference evidence="2 3" key="1">
    <citation type="submission" date="2015-01" db="EMBL/GenBank/DDBJ databases">
        <title>Vibrio sp. C5 JCM 19232 whole genome shotgun sequence.</title>
        <authorList>
            <person name="Sawabe T."/>
            <person name="Meirelles P."/>
            <person name="Feng G."/>
            <person name="Sayaka M."/>
            <person name="Hattori M."/>
            <person name="Ohkuma M."/>
        </authorList>
    </citation>
    <scope>NUCLEOTIDE SEQUENCE [LARGE SCALE GENOMIC DNA]</scope>
    <source>
        <strain evidence="2 3">JCM19232</strain>
    </source>
</reference>
<reference evidence="2 3" key="2">
    <citation type="submission" date="2015-01" db="EMBL/GenBank/DDBJ databases">
        <authorList>
            <consortium name="NBRP consortium"/>
            <person name="Sawabe T."/>
            <person name="Meirelles P."/>
            <person name="Feng G."/>
            <person name="Sayaka M."/>
            <person name="Hattori M."/>
            <person name="Ohkuma M."/>
        </authorList>
    </citation>
    <scope>NUCLEOTIDE SEQUENCE [LARGE SCALE GENOMIC DNA]</scope>
    <source>
        <strain evidence="2 3">JCM19232</strain>
    </source>
</reference>
<dbReference type="PANTHER" id="PTHR30486:SF6">
    <property type="entry name" value="TYPE IV PILUS RETRACTATION ATPASE PILT"/>
    <property type="match status" value="1"/>
</dbReference>
<dbReference type="EMBL" id="BBSA01000013">
    <property type="protein sequence ID" value="GAM64469.1"/>
    <property type="molecule type" value="Genomic_DNA"/>
</dbReference>
<evidence type="ECO:0000256" key="1">
    <source>
        <dbReference type="ARBA" id="ARBA00006611"/>
    </source>
</evidence>
<name>A0A0B8PP45_9VIBR</name>
<sequence length="124" mass="14137">MDITELLRFSVKHNASDLHLSSGLPPMVRIDGDVRRLEIDALTESEVHNLVFDIMDDAQRSEFEAKLEIDFSIELQSVGRFRVNAFQQSRGASAVFRTIPTVIPSLEELETLRSLKRLPIMRRG</sequence>
<evidence type="ECO:0000313" key="3">
    <source>
        <dbReference type="Proteomes" id="UP000031670"/>
    </source>
</evidence>
<proteinExistence type="inferred from homology"/>
<dbReference type="GO" id="GO:0016887">
    <property type="term" value="F:ATP hydrolysis activity"/>
    <property type="evidence" value="ECO:0007669"/>
    <property type="project" value="InterPro"/>
</dbReference>
<dbReference type="InterPro" id="IPR027417">
    <property type="entry name" value="P-loop_NTPase"/>
</dbReference>
<dbReference type="AlphaFoldDB" id="A0A0B8PP45"/>
<protein>
    <submittedName>
        <fullName evidence="2">Twitching motility protein pilT</fullName>
    </submittedName>
</protein>
<dbReference type="Proteomes" id="UP000031670">
    <property type="component" value="Unassembled WGS sequence"/>
</dbReference>
<dbReference type="InterPro" id="IPR050921">
    <property type="entry name" value="T4SS_GSP_E_ATPase"/>
</dbReference>